<dbReference type="EMBL" id="VSRR010000307">
    <property type="protein sequence ID" value="MPC13810.1"/>
    <property type="molecule type" value="Genomic_DNA"/>
</dbReference>
<dbReference type="OrthoDB" id="6373363at2759"/>
<proteinExistence type="predicted"/>
<reference evidence="1 2" key="1">
    <citation type="submission" date="2019-05" db="EMBL/GenBank/DDBJ databases">
        <title>Another draft genome of Portunus trituberculatus and its Hox gene families provides insights of decapod evolution.</title>
        <authorList>
            <person name="Jeong J.-H."/>
            <person name="Song I."/>
            <person name="Kim S."/>
            <person name="Choi T."/>
            <person name="Kim D."/>
            <person name="Ryu S."/>
            <person name="Kim W."/>
        </authorList>
    </citation>
    <scope>NUCLEOTIDE SEQUENCE [LARGE SCALE GENOMIC DNA]</scope>
    <source>
        <tissue evidence="1">Muscle</tissue>
    </source>
</reference>
<evidence type="ECO:0000313" key="2">
    <source>
        <dbReference type="Proteomes" id="UP000324222"/>
    </source>
</evidence>
<protein>
    <submittedName>
        <fullName evidence="1">Uncharacterized protein</fullName>
    </submittedName>
</protein>
<accession>A0A5B7CWN9</accession>
<dbReference type="Proteomes" id="UP000324222">
    <property type="component" value="Unassembled WGS sequence"/>
</dbReference>
<name>A0A5B7CWN9_PORTR</name>
<gene>
    <name evidence="1" type="ORF">E2C01_006559</name>
</gene>
<comment type="caution">
    <text evidence="1">The sequence shown here is derived from an EMBL/GenBank/DDBJ whole genome shotgun (WGS) entry which is preliminary data.</text>
</comment>
<evidence type="ECO:0000313" key="1">
    <source>
        <dbReference type="EMBL" id="MPC13810.1"/>
    </source>
</evidence>
<sequence length="67" mass="7830">MMYKVQVERVSAIQELHLPARSPKITTFTVTQTPGELLLTRCRTWHHQRRYINSEKEAEDSQSEEGS</sequence>
<dbReference type="AlphaFoldDB" id="A0A5B7CWN9"/>
<keyword evidence="2" id="KW-1185">Reference proteome</keyword>
<organism evidence="1 2">
    <name type="scientific">Portunus trituberculatus</name>
    <name type="common">Swimming crab</name>
    <name type="synonym">Neptunus trituberculatus</name>
    <dbReference type="NCBI Taxonomy" id="210409"/>
    <lineage>
        <taxon>Eukaryota</taxon>
        <taxon>Metazoa</taxon>
        <taxon>Ecdysozoa</taxon>
        <taxon>Arthropoda</taxon>
        <taxon>Crustacea</taxon>
        <taxon>Multicrustacea</taxon>
        <taxon>Malacostraca</taxon>
        <taxon>Eumalacostraca</taxon>
        <taxon>Eucarida</taxon>
        <taxon>Decapoda</taxon>
        <taxon>Pleocyemata</taxon>
        <taxon>Brachyura</taxon>
        <taxon>Eubrachyura</taxon>
        <taxon>Portunoidea</taxon>
        <taxon>Portunidae</taxon>
        <taxon>Portuninae</taxon>
        <taxon>Portunus</taxon>
    </lineage>
</organism>